<evidence type="ECO:0000256" key="7">
    <source>
        <dbReference type="ARBA" id="ARBA00022723"/>
    </source>
</evidence>
<keyword evidence="16" id="KW-1185">Reference proteome</keyword>
<dbReference type="AlphaFoldDB" id="A0A0S4RSZ9"/>
<keyword evidence="6" id="KW-0028">Amino-acid biosynthesis</keyword>
<dbReference type="EC" id="3.1.3.3" evidence="4"/>
<dbReference type="UniPathway" id="UPA00135">
    <property type="reaction ID" value="UER00198"/>
</dbReference>
<evidence type="ECO:0000256" key="9">
    <source>
        <dbReference type="ARBA" id="ARBA00022842"/>
    </source>
</evidence>
<dbReference type="InterPro" id="IPR050582">
    <property type="entry name" value="HAD-like_SerB"/>
</dbReference>
<evidence type="ECO:0000256" key="12">
    <source>
        <dbReference type="ARBA" id="ARBA00048138"/>
    </source>
</evidence>
<evidence type="ECO:0000313" key="16">
    <source>
        <dbReference type="Proteomes" id="UP000052237"/>
    </source>
</evidence>
<dbReference type="RefSeq" id="WP_059430365.1">
    <property type="nucleotide sequence ID" value="NZ_CP040464.1"/>
</dbReference>
<dbReference type="Gene3D" id="3.40.50.1000">
    <property type="entry name" value="HAD superfamily/HAD-like"/>
    <property type="match status" value="1"/>
</dbReference>
<evidence type="ECO:0000256" key="8">
    <source>
        <dbReference type="ARBA" id="ARBA00022801"/>
    </source>
</evidence>
<dbReference type="InterPro" id="IPR036412">
    <property type="entry name" value="HAD-like_sf"/>
</dbReference>
<accession>A0A0S4RSZ9</accession>
<dbReference type="Proteomes" id="UP000052237">
    <property type="component" value="Unassembled WGS sequence"/>
</dbReference>
<reference evidence="15 16" key="1">
    <citation type="submission" date="2015-11" db="EMBL/GenBank/DDBJ databases">
        <authorList>
            <consortium name="Pathogen Informatics"/>
        </authorList>
    </citation>
    <scope>NUCLEOTIDE SEQUENCE [LARGE SCALE GENOMIC DNA]</scope>
    <source>
        <strain evidence="15 16">006A-0059</strain>
    </source>
</reference>
<dbReference type="GO" id="GO:0006564">
    <property type="term" value="P:L-serine biosynthetic process"/>
    <property type="evidence" value="ECO:0007669"/>
    <property type="project" value="UniProtKB-KW"/>
</dbReference>
<comment type="catalytic activity">
    <reaction evidence="13">
        <text>O-phospho-D-serine + H2O = D-serine + phosphate</text>
        <dbReference type="Rhea" id="RHEA:24873"/>
        <dbReference type="ChEBI" id="CHEBI:15377"/>
        <dbReference type="ChEBI" id="CHEBI:35247"/>
        <dbReference type="ChEBI" id="CHEBI:43474"/>
        <dbReference type="ChEBI" id="CHEBI:58680"/>
        <dbReference type="EC" id="3.1.3.3"/>
    </reaction>
</comment>
<evidence type="ECO:0000256" key="5">
    <source>
        <dbReference type="ARBA" id="ARBA00015196"/>
    </source>
</evidence>
<evidence type="ECO:0000256" key="13">
    <source>
        <dbReference type="ARBA" id="ARBA00048523"/>
    </source>
</evidence>
<evidence type="ECO:0000256" key="1">
    <source>
        <dbReference type="ARBA" id="ARBA00001946"/>
    </source>
</evidence>
<dbReference type="SFLD" id="SFLDG01137">
    <property type="entry name" value="C1.6.1:_Phosphoserine_Phosphat"/>
    <property type="match status" value="1"/>
</dbReference>
<comment type="caution">
    <text evidence="15">The sequence shown here is derived from an EMBL/GenBank/DDBJ whole genome shotgun (WGS) entry which is preliminary data.</text>
</comment>
<proteinExistence type="inferred from homology"/>
<dbReference type="InterPro" id="IPR023214">
    <property type="entry name" value="HAD_sf"/>
</dbReference>
<dbReference type="PANTHER" id="PTHR43344">
    <property type="entry name" value="PHOSPHOSERINE PHOSPHATASE"/>
    <property type="match status" value="1"/>
</dbReference>
<dbReference type="SFLD" id="SFLDF00029">
    <property type="entry name" value="phosphoserine_phosphatase"/>
    <property type="match status" value="1"/>
</dbReference>
<organism evidence="15 16">
    <name type="scientific">Campylobacter hyointestinalis subsp. hyointestinalis</name>
    <dbReference type="NCBI Taxonomy" id="91352"/>
    <lineage>
        <taxon>Bacteria</taxon>
        <taxon>Pseudomonadati</taxon>
        <taxon>Campylobacterota</taxon>
        <taxon>Epsilonproteobacteria</taxon>
        <taxon>Campylobacterales</taxon>
        <taxon>Campylobacteraceae</taxon>
        <taxon>Campylobacter</taxon>
    </lineage>
</organism>
<keyword evidence="10" id="KW-0718">Serine biosynthesis</keyword>
<keyword evidence="7" id="KW-0479">Metal-binding</keyword>
<evidence type="ECO:0000256" key="11">
    <source>
        <dbReference type="ARBA" id="ARBA00031693"/>
    </source>
</evidence>
<dbReference type="GO" id="GO:0000287">
    <property type="term" value="F:magnesium ion binding"/>
    <property type="evidence" value="ECO:0007669"/>
    <property type="project" value="TreeGrafter"/>
</dbReference>
<dbReference type="GO" id="GO:0005737">
    <property type="term" value="C:cytoplasm"/>
    <property type="evidence" value="ECO:0007669"/>
    <property type="project" value="TreeGrafter"/>
</dbReference>
<feature type="active site" description="Proton donor" evidence="14">
    <location>
        <position position="10"/>
    </location>
</feature>
<evidence type="ECO:0000256" key="6">
    <source>
        <dbReference type="ARBA" id="ARBA00022605"/>
    </source>
</evidence>
<protein>
    <recommendedName>
        <fullName evidence="5">Phosphoserine phosphatase</fullName>
        <ecNumber evidence="4">3.1.3.3</ecNumber>
    </recommendedName>
    <alternativeName>
        <fullName evidence="11">O-phosphoserine phosphohydrolase</fullName>
    </alternativeName>
</protein>
<comment type="cofactor">
    <cofactor evidence="1">
        <name>Mg(2+)</name>
        <dbReference type="ChEBI" id="CHEBI:18420"/>
    </cofactor>
</comment>
<evidence type="ECO:0000256" key="10">
    <source>
        <dbReference type="ARBA" id="ARBA00023299"/>
    </source>
</evidence>
<name>A0A0S4RSZ9_CAMHY</name>
<dbReference type="NCBIfam" id="TIGR01488">
    <property type="entry name" value="HAD-SF-IB"/>
    <property type="match status" value="1"/>
</dbReference>
<evidence type="ECO:0000256" key="14">
    <source>
        <dbReference type="PIRSR" id="PIRSR604469-1"/>
    </source>
</evidence>
<dbReference type="NCBIfam" id="TIGR00338">
    <property type="entry name" value="serB"/>
    <property type="match status" value="1"/>
</dbReference>
<dbReference type="GO" id="GO:0036424">
    <property type="term" value="F:L-phosphoserine phosphatase activity"/>
    <property type="evidence" value="ECO:0007669"/>
    <property type="project" value="InterPro"/>
</dbReference>
<evidence type="ECO:0000256" key="2">
    <source>
        <dbReference type="ARBA" id="ARBA00005135"/>
    </source>
</evidence>
<dbReference type="EMBL" id="FAVB01000002">
    <property type="protein sequence ID" value="CUU76360.1"/>
    <property type="molecule type" value="Genomic_DNA"/>
</dbReference>
<feature type="active site" description="Nucleophile" evidence="14">
    <location>
        <position position="8"/>
    </location>
</feature>
<comment type="catalytic activity">
    <reaction evidence="12">
        <text>O-phospho-L-serine + H2O = L-serine + phosphate</text>
        <dbReference type="Rhea" id="RHEA:21208"/>
        <dbReference type="ChEBI" id="CHEBI:15377"/>
        <dbReference type="ChEBI" id="CHEBI:33384"/>
        <dbReference type="ChEBI" id="CHEBI:43474"/>
        <dbReference type="ChEBI" id="CHEBI:57524"/>
        <dbReference type="EC" id="3.1.3.3"/>
    </reaction>
</comment>
<dbReference type="SFLD" id="SFLDG01136">
    <property type="entry name" value="C1.6:_Phosphoserine_Phosphatas"/>
    <property type="match status" value="1"/>
</dbReference>
<dbReference type="Pfam" id="PF00702">
    <property type="entry name" value="Hydrolase"/>
    <property type="match status" value="1"/>
</dbReference>
<comment type="pathway">
    <text evidence="2">Amino-acid biosynthesis; L-serine biosynthesis; L-serine from 3-phospho-D-glycerate: step 3/3.</text>
</comment>
<dbReference type="SUPFAM" id="SSF56784">
    <property type="entry name" value="HAD-like"/>
    <property type="match status" value="1"/>
</dbReference>
<dbReference type="PANTHER" id="PTHR43344:SF2">
    <property type="entry name" value="PHOSPHOSERINE PHOSPHATASE"/>
    <property type="match status" value="1"/>
</dbReference>
<dbReference type="SFLD" id="SFLDS00003">
    <property type="entry name" value="Haloacid_Dehalogenase"/>
    <property type="match status" value="1"/>
</dbReference>
<evidence type="ECO:0000256" key="3">
    <source>
        <dbReference type="ARBA" id="ARBA00009184"/>
    </source>
</evidence>
<gene>
    <name evidence="15" type="primary">serB</name>
    <name evidence="15" type="ORF">ERS686654_00749</name>
</gene>
<evidence type="ECO:0000256" key="4">
    <source>
        <dbReference type="ARBA" id="ARBA00012640"/>
    </source>
</evidence>
<evidence type="ECO:0000313" key="15">
    <source>
        <dbReference type="EMBL" id="CUU76360.1"/>
    </source>
</evidence>
<comment type="similarity">
    <text evidence="3">Belongs to the HAD-like hydrolase superfamily. SerB family.</text>
</comment>
<sequence length="207" mass="22680">MIKLCVFDFDSTLMDGETITILSKAVGKDKEVCDITKRAMAGELDFYESLVKRVKFIEGLKLEDATHIASNLPFINGAKEIIAYLKSKNIKTVVFSGGFHIATDVAQAKLGFDINFANELHHKNGILTGAVGGEMMFSDSKGKMLARLKQFLNLKDEEVACVGDGANDVSMFKEASTGIAFCANEILKKAATHIVDVKDLREIKQIL</sequence>
<dbReference type="InterPro" id="IPR004469">
    <property type="entry name" value="PSP"/>
</dbReference>
<keyword evidence="8 15" id="KW-0378">Hydrolase</keyword>
<keyword evidence="9" id="KW-0460">Magnesium</keyword>